<gene>
    <name evidence="2" type="ORF">MPPM_2812</name>
</gene>
<evidence type="ECO:0000256" key="1">
    <source>
        <dbReference type="SAM" id="MobiDB-lite"/>
    </source>
</evidence>
<feature type="compositionally biased region" description="Low complexity" evidence="1">
    <location>
        <begin position="62"/>
        <end position="75"/>
    </location>
</feature>
<feature type="compositionally biased region" description="Basic and acidic residues" evidence="1">
    <location>
        <begin position="48"/>
        <end position="59"/>
    </location>
</feature>
<dbReference type="EMBL" id="AP014809">
    <property type="protein sequence ID" value="BAU91417.1"/>
    <property type="molecule type" value="Genomic_DNA"/>
</dbReference>
<reference evidence="2 3" key="1">
    <citation type="journal article" date="2016" name="Genome Announc.">
        <title>Complete Genome Sequence of Methylobacterium populi P-1M, Isolated from Pink-Pigmented Household Biofilm.</title>
        <authorList>
            <person name="Morohoshi T."/>
            <person name="Ikeda T."/>
        </authorList>
    </citation>
    <scope>NUCLEOTIDE SEQUENCE [LARGE SCALE GENOMIC DNA]</scope>
    <source>
        <strain evidence="2 3">P-1M</strain>
    </source>
</reference>
<evidence type="ECO:0000313" key="3">
    <source>
        <dbReference type="Proteomes" id="UP000218288"/>
    </source>
</evidence>
<organism evidence="2 3">
    <name type="scientific">Methylorubrum populi</name>
    <dbReference type="NCBI Taxonomy" id="223967"/>
    <lineage>
        <taxon>Bacteria</taxon>
        <taxon>Pseudomonadati</taxon>
        <taxon>Pseudomonadota</taxon>
        <taxon>Alphaproteobacteria</taxon>
        <taxon>Hyphomicrobiales</taxon>
        <taxon>Methylobacteriaceae</taxon>
        <taxon>Methylorubrum</taxon>
    </lineage>
</organism>
<evidence type="ECO:0000313" key="2">
    <source>
        <dbReference type="EMBL" id="BAU91417.1"/>
    </source>
</evidence>
<protein>
    <submittedName>
        <fullName evidence="2">Uncharacterized protein</fullName>
    </submittedName>
</protein>
<dbReference type="Proteomes" id="UP000218288">
    <property type="component" value="Chromosome"/>
</dbReference>
<name>A0A160PE64_9HYPH</name>
<accession>A0A160PE64</accession>
<feature type="region of interest" description="Disordered" evidence="1">
    <location>
        <begin position="45"/>
        <end position="75"/>
    </location>
</feature>
<dbReference type="AlphaFoldDB" id="A0A160PE64"/>
<proteinExistence type="predicted"/>
<sequence>MTEVDRTAAALTFERDDEDELLACGVGPRIAVAIVNASKTSAGLGRLDNVRHGTGEPRRLLPRAPGAAPPSVSSS</sequence>